<dbReference type="RefSeq" id="WP_103694114.1">
    <property type="nucleotide sequence ID" value="NZ_NBAQ01000006.1"/>
</dbReference>
<sequence>MTHLKNTTAPPKSQVAVTKAHDFRPINPAGDEILQVRSGVCVIDALEDSSCLLSEVLLFIRDHLDEDAGLKVSGVYLLQEHLINAKAVLDASVSGLMAQRSGGAP</sequence>
<evidence type="ECO:0000313" key="1">
    <source>
        <dbReference type="EMBL" id="POQ03667.1"/>
    </source>
</evidence>
<dbReference type="Proteomes" id="UP000237295">
    <property type="component" value="Unassembled WGS sequence"/>
</dbReference>
<dbReference type="AlphaFoldDB" id="A0AAE5S7N0"/>
<reference evidence="1 2" key="1">
    <citation type="submission" date="2017-03" db="EMBL/GenBank/DDBJ databases">
        <authorList>
            <person name="Hulin M.T."/>
        </authorList>
    </citation>
    <scope>NUCLEOTIDE SEQUENCE [LARGE SCALE GENOMIC DNA]</scope>
    <source>
        <strain evidence="1 2">5264</strain>
    </source>
</reference>
<proteinExistence type="predicted"/>
<gene>
    <name evidence="1" type="ORF">CXB42_13390</name>
</gene>
<name>A0AAE5S7N0_PSESY</name>
<protein>
    <recommendedName>
        <fullName evidence="3">DUF3077 domain-containing protein</fullName>
    </recommendedName>
</protein>
<evidence type="ECO:0000313" key="2">
    <source>
        <dbReference type="Proteomes" id="UP000237295"/>
    </source>
</evidence>
<comment type="caution">
    <text evidence="1">The sequence shown here is derived from an EMBL/GenBank/DDBJ whole genome shotgun (WGS) entry which is preliminary data.</text>
</comment>
<organism evidence="1 2">
    <name type="scientific">Pseudomonas syringae pv. syringae</name>
    <dbReference type="NCBI Taxonomy" id="321"/>
    <lineage>
        <taxon>Bacteria</taxon>
        <taxon>Pseudomonadati</taxon>
        <taxon>Pseudomonadota</taxon>
        <taxon>Gammaproteobacteria</taxon>
        <taxon>Pseudomonadales</taxon>
        <taxon>Pseudomonadaceae</taxon>
        <taxon>Pseudomonas</taxon>
        <taxon>Pseudomonas syringae</taxon>
    </lineage>
</organism>
<accession>A0AAE5S7N0</accession>
<dbReference type="EMBL" id="NBAQ01000006">
    <property type="protein sequence ID" value="POQ03667.1"/>
    <property type="molecule type" value="Genomic_DNA"/>
</dbReference>
<evidence type="ECO:0008006" key="3">
    <source>
        <dbReference type="Google" id="ProtNLM"/>
    </source>
</evidence>